<reference evidence="5 6" key="1">
    <citation type="submission" date="2020-10" db="EMBL/GenBank/DDBJ databases">
        <authorList>
            <person name="Klimov P.B."/>
            <person name="Dyachkov S.M."/>
            <person name="Chetverikov P.E."/>
        </authorList>
    </citation>
    <scope>NUCLEOTIDE SEQUENCE [LARGE SCALE GENOMIC DNA]</scope>
    <source>
        <strain evidence="5">BMOC 18-1129-001#AD2665</strain>
        <tissue evidence="5">Entire mites</tissue>
    </source>
</reference>
<keyword evidence="6" id="KW-1185">Reference proteome</keyword>
<dbReference type="InterPro" id="IPR002172">
    <property type="entry name" value="LDrepeatLR_classA_rpt"/>
</dbReference>
<proteinExistence type="predicted"/>
<organism evidence="5 6">
    <name type="scientific">Fragariocoptes setiger</name>
    <dbReference type="NCBI Taxonomy" id="1670756"/>
    <lineage>
        <taxon>Eukaryota</taxon>
        <taxon>Metazoa</taxon>
        <taxon>Ecdysozoa</taxon>
        <taxon>Arthropoda</taxon>
        <taxon>Chelicerata</taxon>
        <taxon>Arachnida</taxon>
        <taxon>Acari</taxon>
        <taxon>Acariformes</taxon>
        <taxon>Trombidiformes</taxon>
        <taxon>Prostigmata</taxon>
        <taxon>Eupodina</taxon>
        <taxon>Eriophyoidea</taxon>
        <taxon>Phytoptidae</taxon>
        <taxon>Fragariocoptes</taxon>
    </lineage>
</organism>
<feature type="region of interest" description="Disordered" evidence="3">
    <location>
        <begin position="468"/>
        <end position="489"/>
    </location>
</feature>
<keyword evidence="5" id="KW-0675">Receptor</keyword>
<evidence type="ECO:0000313" key="6">
    <source>
        <dbReference type="Proteomes" id="UP000825002"/>
    </source>
</evidence>
<dbReference type="CDD" id="cd00112">
    <property type="entry name" value="LDLa"/>
    <property type="match status" value="3"/>
</dbReference>
<feature type="disulfide bond" evidence="2">
    <location>
        <begin position="656"/>
        <end position="674"/>
    </location>
</feature>
<dbReference type="PROSITE" id="PS01209">
    <property type="entry name" value="LDLRA_1"/>
    <property type="match status" value="2"/>
</dbReference>
<dbReference type="Pfam" id="PF01683">
    <property type="entry name" value="EB"/>
    <property type="match status" value="1"/>
</dbReference>
<feature type="compositionally biased region" description="Low complexity" evidence="3">
    <location>
        <begin position="473"/>
        <end position="489"/>
    </location>
</feature>
<gene>
    <name evidence="5" type="primary">Lrp8</name>
    <name evidence="5" type="ORF">GZH46_01869</name>
</gene>
<feature type="domain" description="EB" evidence="4">
    <location>
        <begin position="175"/>
        <end position="231"/>
    </location>
</feature>
<keyword evidence="5" id="KW-0449">Lipoprotein</keyword>
<feature type="disulfide bond" evidence="2">
    <location>
        <begin position="609"/>
        <end position="621"/>
    </location>
</feature>
<name>A0ABQ7S886_9ACAR</name>
<feature type="compositionally biased region" description="Low complexity" evidence="3">
    <location>
        <begin position="12"/>
        <end position="21"/>
    </location>
</feature>
<evidence type="ECO:0000313" key="5">
    <source>
        <dbReference type="EMBL" id="KAG9509607.1"/>
    </source>
</evidence>
<dbReference type="Proteomes" id="UP000825002">
    <property type="component" value="Unassembled WGS sequence"/>
</dbReference>
<dbReference type="Pfam" id="PF00057">
    <property type="entry name" value="Ldl_recept_a"/>
    <property type="match status" value="3"/>
</dbReference>
<feature type="disulfide bond" evidence="2">
    <location>
        <begin position="571"/>
        <end position="583"/>
    </location>
</feature>
<feature type="region of interest" description="Disordered" evidence="3">
    <location>
        <begin position="1"/>
        <end position="22"/>
    </location>
</feature>
<dbReference type="Gene3D" id="4.10.400.10">
    <property type="entry name" value="Low-density Lipoprotein Receptor"/>
    <property type="match status" value="2"/>
</dbReference>
<dbReference type="SUPFAM" id="SSF57424">
    <property type="entry name" value="LDL receptor-like module"/>
    <property type="match status" value="3"/>
</dbReference>
<evidence type="ECO:0000256" key="1">
    <source>
        <dbReference type="ARBA" id="ARBA00023157"/>
    </source>
</evidence>
<comment type="caution">
    <text evidence="2">Lacks conserved residue(s) required for the propagation of feature annotation.</text>
</comment>
<dbReference type="Gene3D" id="2.40.128.620">
    <property type="match status" value="1"/>
</dbReference>
<accession>A0ABQ7S886</accession>
<evidence type="ECO:0000256" key="3">
    <source>
        <dbReference type="SAM" id="MobiDB-lite"/>
    </source>
</evidence>
<feature type="disulfide bond" evidence="2">
    <location>
        <begin position="616"/>
        <end position="634"/>
    </location>
</feature>
<feature type="non-terminal residue" evidence="5">
    <location>
        <position position="1"/>
    </location>
</feature>
<dbReference type="PRINTS" id="PR00261">
    <property type="entry name" value="LDLRECEPTOR"/>
</dbReference>
<dbReference type="InterPro" id="IPR036055">
    <property type="entry name" value="LDL_receptor-like_sf"/>
</dbReference>
<comment type="caution">
    <text evidence="5">The sequence shown here is derived from an EMBL/GenBank/DDBJ whole genome shotgun (WGS) entry which is preliminary data.</text>
</comment>
<dbReference type="PROSITE" id="PS50068">
    <property type="entry name" value="LDLRA_2"/>
    <property type="match status" value="3"/>
</dbReference>
<dbReference type="InterPro" id="IPR023415">
    <property type="entry name" value="LDLR_class-A_CS"/>
</dbReference>
<evidence type="ECO:0000256" key="2">
    <source>
        <dbReference type="PROSITE-ProRule" id="PRU00124"/>
    </source>
</evidence>
<feature type="disulfide bond" evidence="2">
    <location>
        <begin position="578"/>
        <end position="596"/>
    </location>
</feature>
<protein>
    <submittedName>
        <fullName evidence="5">Low-density lipoprotein receptor-related protein 8</fullName>
    </submittedName>
</protein>
<dbReference type="InterPro" id="IPR006149">
    <property type="entry name" value="EB_dom"/>
</dbReference>
<keyword evidence="1 2" id="KW-1015">Disulfide bond</keyword>
<dbReference type="PANTHER" id="PTHR39069:SF1">
    <property type="entry name" value="ECDYSONE-INDUCIBLE GENE E1, ISOFORM A"/>
    <property type="match status" value="1"/>
</dbReference>
<dbReference type="SMART" id="SM00192">
    <property type="entry name" value="LDLa"/>
    <property type="match status" value="3"/>
</dbReference>
<sequence>FGKNHHKHFWLNNNNSDSNNNAVHETARNLSTMTPSDVKTKHHQGYSQPVAAGTKTTHHMYATQSGMRRFGQVATVAPIFSTNDVTTLFRNNHRTTQISHANETSKSRLSALQTQAPKITFYTNQLAIIEPSIVSTNLLQQSNSVVQLGAQCRRSQDCASISGAHCDADTFQCTCMPYHVRYNASACLPATLLGYACKIDAQCTKKVPNSLCIAGACECLPNHVQHRKDKCLPPTSISEYCLNDIQCRLNDKYAFCKWVIPTIYGKCSCPAAHLVLDTRCAPLLGDQCDSDADCAAANPNAYCQRPSRRSSRSQFMRPWCACLAGFEQRQAQDKNITICEPIGSITITTTSATTTLTPTTTTTATTTTTTTTRAPITEATTTERTKTTERPVITTTTMATTMETNLAGTDSVQSMNDRNRYELVTNSHGSATTTVPDDTLVSAEHVTQASIPKSNSNNYPAKDYQPKLHQQQTISSSSSSTTTTTTITSDVNINNNNSFRPTTRAPMTSLNDSLAITTSLFEYDSPRMASLGKTCRTSRDCQIRDPYTHCVGGVCECQRPTSQCSAQQTGCHSDTFQCRNGQCISWYFVCDKFKNCADGSDEECARGRCPRHAYQCNDGTCISRAKVCNGQRDCPDSSDESQCSSHAPCDPKAFRCNNGQCLPQFSFCNAIEDCADGSDEDERICELNRTGSPVVVNLSATSRESKFHQSAISSSPNISSLLNEPHLRARYLKSPDSNDICPAFAFKCSNNKCRSTAIL</sequence>
<evidence type="ECO:0000259" key="4">
    <source>
        <dbReference type="Pfam" id="PF01683"/>
    </source>
</evidence>
<feature type="disulfide bond" evidence="2">
    <location>
        <begin position="649"/>
        <end position="661"/>
    </location>
</feature>
<dbReference type="EMBL" id="JAIFTH010000402">
    <property type="protein sequence ID" value="KAG9509607.1"/>
    <property type="molecule type" value="Genomic_DNA"/>
</dbReference>
<dbReference type="PANTHER" id="PTHR39069">
    <property type="entry name" value="ECDYSONE-INDUCIBLE GENE E1, ISOFORM A"/>
    <property type="match status" value="1"/>
</dbReference>
<feature type="non-terminal residue" evidence="5">
    <location>
        <position position="759"/>
    </location>
</feature>
<feature type="disulfide bond" evidence="2">
    <location>
        <begin position="628"/>
        <end position="643"/>
    </location>
</feature>